<dbReference type="STRING" id="1335309.GA0116948_101357"/>
<keyword evidence="1" id="KW-0812">Transmembrane</keyword>
<dbReference type="EMBL" id="FMAR01000001">
    <property type="protein sequence ID" value="SCB80710.1"/>
    <property type="molecule type" value="Genomic_DNA"/>
</dbReference>
<sequence>MWVNKDNIKINHIVPQLNWAISLVVIVIVIISHQIGG</sequence>
<reference evidence="2 3" key="1">
    <citation type="submission" date="2016-08" db="EMBL/GenBank/DDBJ databases">
        <authorList>
            <person name="Seilhamer J.J."/>
        </authorList>
    </citation>
    <scope>NUCLEOTIDE SEQUENCE [LARGE SCALE GENOMIC DNA]</scope>
    <source>
        <strain evidence="2 3">A37T2</strain>
    </source>
</reference>
<dbReference type="Proteomes" id="UP000242818">
    <property type="component" value="Unassembled WGS sequence"/>
</dbReference>
<organism evidence="2 3">
    <name type="scientific">Chitinophaga costaii</name>
    <dbReference type="NCBI Taxonomy" id="1335309"/>
    <lineage>
        <taxon>Bacteria</taxon>
        <taxon>Pseudomonadati</taxon>
        <taxon>Bacteroidota</taxon>
        <taxon>Chitinophagia</taxon>
        <taxon>Chitinophagales</taxon>
        <taxon>Chitinophagaceae</taxon>
        <taxon>Chitinophaga</taxon>
    </lineage>
</organism>
<keyword evidence="3" id="KW-1185">Reference proteome</keyword>
<protein>
    <submittedName>
        <fullName evidence="2">Uncharacterized protein</fullName>
    </submittedName>
</protein>
<evidence type="ECO:0000256" key="1">
    <source>
        <dbReference type="SAM" id="Phobius"/>
    </source>
</evidence>
<keyword evidence="1" id="KW-0472">Membrane</keyword>
<accession>A0A1C3ZEN1</accession>
<name>A0A1C3ZEN1_9BACT</name>
<evidence type="ECO:0000313" key="2">
    <source>
        <dbReference type="EMBL" id="SCB80710.1"/>
    </source>
</evidence>
<keyword evidence="1" id="KW-1133">Transmembrane helix</keyword>
<evidence type="ECO:0000313" key="3">
    <source>
        <dbReference type="Proteomes" id="UP000242818"/>
    </source>
</evidence>
<dbReference type="AlphaFoldDB" id="A0A1C3ZEN1"/>
<gene>
    <name evidence="2" type="ORF">GA0116948_101357</name>
</gene>
<proteinExistence type="predicted"/>
<feature type="transmembrane region" description="Helical" evidence="1">
    <location>
        <begin position="17"/>
        <end position="35"/>
    </location>
</feature>